<organism evidence="1 2">
    <name type="scientific">Ktedonobacter racemifer DSM 44963</name>
    <dbReference type="NCBI Taxonomy" id="485913"/>
    <lineage>
        <taxon>Bacteria</taxon>
        <taxon>Bacillati</taxon>
        <taxon>Chloroflexota</taxon>
        <taxon>Ktedonobacteria</taxon>
        <taxon>Ktedonobacterales</taxon>
        <taxon>Ktedonobacteraceae</taxon>
        <taxon>Ktedonobacter</taxon>
    </lineage>
</organism>
<comment type="caution">
    <text evidence="1">The sequence shown here is derived from an EMBL/GenBank/DDBJ whole genome shotgun (WGS) entry which is preliminary data.</text>
</comment>
<dbReference type="InParanoid" id="D6U1N6"/>
<dbReference type="SUPFAM" id="SSF51445">
    <property type="entry name" value="(Trans)glycosidases"/>
    <property type="match status" value="1"/>
</dbReference>
<evidence type="ECO:0008006" key="3">
    <source>
        <dbReference type="Google" id="ProtNLM"/>
    </source>
</evidence>
<evidence type="ECO:0000313" key="2">
    <source>
        <dbReference type="Proteomes" id="UP000004508"/>
    </source>
</evidence>
<dbReference type="OrthoDB" id="188932at2"/>
<reference evidence="1 2" key="1">
    <citation type="journal article" date="2011" name="Stand. Genomic Sci.">
        <title>Non-contiguous finished genome sequence and contextual data of the filamentous soil bacterium Ktedonobacter racemifer type strain (SOSP1-21).</title>
        <authorList>
            <person name="Chang Y.J."/>
            <person name="Land M."/>
            <person name="Hauser L."/>
            <person name="Chertkov O."/>
            <person name="Del Rio T.G."/>
            <person name="Nolan M."/>
            <person name="Copeland A."/>
            <person name="Tice H."/>
            <person name="Cheng J.F."/>
            <person name="Lucas S."/>
            <person name="Han C."/>
            <person name="Goodwin L."/>
            <person name="Pitluck S."/>
            <person name="Ivanova N."/>
            <person name="Ovchinikova G."/>
            <person name="Pati A."/>
            <person name="Chen A."/>
            <person name="Palaniappan K."/>
            <person name="Mavromatis K."/>
            <person name="Liolios K."/>
            <person name="Brettin T."/>
            <person name="Fiebig A."/>
            <person name="Rohde M."/>
            <person name="Abt B."/>
            <person name="Goker M."/>
            <person name="Detter J.C."/>
            <person name="Woyke T."/>
            <person name="Bristow J."/>
            <person name="Eisen J.A."/>
            <person name="Markowitz V."/>
            <person name="Hugenholtz P."/>
            <person name="Kyrpides N.C."/>
            <person name="Klenk H.P."/>
            <person name="Lapidus A."/>
        </authorList>
    </citation>
    <scope>NUCLEOTIDE SEQUENCE [LARGE SCALE GENOMIC DNA]</scope>
    <source>
        <strain evidence="2">DSM 44963</strain>
    </source>
</reference>
<dbReference type="InterPro" id="IPR024778">
    <property type="entry name" value="Put_cellulase"/>
</dbReference>
<dbReference type="Pfam" id="PF12876">
    <property type="entry name" value="Cellulase-like"/>
    <property type="match status" value="1"/>
</dbReference>
<protein>
    <recommendedName>
        <fullName evidence="3">Cellulase</fullName>
    </recommendedName>
</protein>
<sequence length="374" mass="44050">MQIANIPHPLAITMWDFSWLERRWPGAGYEDWDLILDELKERGYDAVRIDPYPHLLAIDPQKEWELLPVWNQQAWGSPALNRVIIQPALNQFLAKCKAREIKVALSSWFRQDRDDMRMLLKTPQDLGRVWRHTLDSISDAGLFSTILYVDLCNEFPSRWWAPFFAPQAEAKAKVARDTSDGRRWMHDSIAVVRTAYPELEYSFSFISEIDSQQDVSFLDFLELHLFMTMWSDFDEQVGYTYEFDDSQGYANLVQKGEVLYRSEPERWKRALSHGIELAAEWSRHAQKPLITTECWGVINYKDWPLLNWEWVKELCEYGVRQASATGQWVAMATSSFCGPQFVGMWRDIDWHRRLTDVIHRGPLKVEAKKWHKEK</sequence>
<evidence type="ECO:0000313" key="1">
    <source>
        <dbReference type="EMBL" id="EFH82680.1"/>
    </source>
</evidence>
<keyword evidence="2" id="KW-1185">Reference proteome</keyword>
<dbReference type="AlphaFoldDB" id="D6U1N6"/>
<name>D6U1N6_KTERA</name>
<dbReference type="RefSeq" id="WP_007920981.1">
    <property type="nucleotide sequence ID" value="NZ_ADVG01000004.1"/>
</dbReference>
<dbReference type="EMBL" id="ADVG01000004">
    <property type="protein sequence ID" value="EFH82680.1"/>
    <property type="molecule type" value="Genomic_DNA"/>
</dbReference>
<dbReference type="InterPro" id="IPR017853">
    <property type="entry name" value="GH"/>
</dbReference>
<gene>
    <name evidence="1" type="ORF">Krac_3517</name>
</gene>
<dbReference type="Gene3D" id="3.20.20.80">
    <property type="entry name" value="Glycosidases"/>
    <property type="match status" value="1"/>
</dbReference>
<accession>D6U1N6</accession>
<proteinExistence type="predicted"/>
<dbReference type="eggNOG" id="ENOG50330IC">
    <property type="taxonomic scope" value="Bacteria"/>
</dbReference>
<dbReference type="Proteomes" id="UP000004508">
    <property type="component" value="Unassembled WGS sequence"/>
</dbReference>